<feature type="compositionally biased region" description="Polar residues" evidence="1">
    <location>
        <begin position="94"/>
        <end position="106"/>
    </location>
</feature>
<protein>
    <submittedName>
        <fullName evidence="2">Uncharacterized protein</fullName>
    </submittedName>
</protein>
<sequence length="295" mass="34448">NQCRCNVCLSSPFSTNVIEDLNLLSTKNFDIIREEDEDEEESSSLLFEQQKVDSNDKIMFISQQKEPIRPLRFRANKSSDRIEPFQKPDDLKSFWQQPKETSINSSNDKKTVDHNDDDDDLSKVLLRRDSNQPLSSSSSSSSNFIRSNNHRNSCPPTSRRQRNKSVVTTIIDDMKITPSPNINQKSSFSLYNNEDMNDRNSFVDTIQTKFNNVVRKSWLSSFFHPFNSKEKQSKWKKSNDFKAEFFDHQNNLMTESLLNRKSPLLYLDLNRRNENERKNQPQMSSLSPNNNENLT</sequence>
<dbReference type="OrthoDB" id="10680422at2759"/>
<dbReference type="EMBL" id="MUJZ01032729">
    <property type="protein sequence ID" value="OTF77402.1"/>
    <property type="molecule type" value="Genomic_DNA"/>
</dbReference>
<dbReference type="AlphaFoldDB" id="A0A1Y3B975"/>
<comment type="caution">
    <text evidence="2">The sequence shown here is derived from an EMBL/GenBank/DDBJ whole genome shotgun (WGS) entry which is preliminary data.</text>
</comment>
<proteinExistence type="predicted"/>
<feature type="non-terminal residue" evidence="2">
    <location>
        <position position="1"/>
    </location>
</feature>
<feature type="region of interest" description="Disordered" evidence="1">
    <location>
        <begin position="69"/>
        <end position="164"/>
    </location>
</feature>
<feature type="compositionally biased region" description="Low complexity" evidence="1">
    <location>
        <begin position="131"/>
        <end position="153"/>
    </location>
</feature>
<reference evidence="2 3" key="1">
    <citation type="submission" date="2017-03" db="EMBL/GenBank/DDBJ databases">
        <title>Genome Survey of Euroglyphus maynei.</title>
        <authorList>
            <person name="Arlian L.G."/>
            <person name="Morgan M.S."/>
            <person name="Rider S.D."/>
        </authorList>
    </citation>
    <scope>NUCLEOTIDE SEQUENCE [LARGE SCALE GENOMIC DNA]</scope>
    <source>
        <strain evidence="2">Arlian Lab</strain>
        <tissue evidence="2">Whole body</tissue>
    </source>
</reference>
<feature type="region of interest" description="Disordered" evidence="1">
    <location>
        <begin position="273"/>
        <end position="295"/>
    </location>
</feature>
<accession>A0A1Y3B975</accession>
<gene>
    <name evidence="2" type="ORF">BLA29_007825</name>
</gene>
<evidence type="ECO:0000256" key="1">
    <source>
        <dbReference type="SAM" id="MobiDB-lite"/>
    </source>
</evidence>
<keyword evidence="3" id="KW-1185">Reference proteome</keyword>
<evidence type="ECO:0000313" key="3">
    <source>
        <dbReference type="Proteomes" id="UP000194236"/>
    </source>
</evidence>
<dbReference type="Proteomes" id="UP000194236">
    <property type="component" value="Unassembled WGS sequence"/>
</dbReference>
<feature type="compositionally biased region" description="Basic and acidic residues" evidence="1">
    <location>
        <begin position="77"/>
        <end position="92"/>
    </location>
</feature>
<feature type="compositionally biased region" description="Polar residues" evidence="1">
    <location>
        <begin position="154"/>
        <end position="164"/>
    </location>
</feature>
<evidence type="ECO:0000313" key="2">
    <source>
        <dbReference type="EMBL" id="OTF77402.1"/>
    </source>
</evidence>
<feature type="compositionally biased region" description="Polar residues" evidence="1">
    <location>
        <begin position="280"/>
        <end position="295"/>
    </location>
</feature>
<feature type="non-terminal residue" evidence="2">
    <location>
        <position position="295"/>
    </location>
</feature>
<name>A0A1Y3B975_EURMA</name>
<organism evidence="2 3">
    <name type="scientific">Euroglyphus maynei</name>
    <name type="common">Mayne's house dust mite</name>
    <dbReference type="NCBI Taxonomy" id="6958"/>
    <lineage>
        <taxon>Eukaryota</taxon>
        <taxon>Metazoa</taxon>
        <taxon>Ecdysozoa</taxon>
        <taxon>Arthropoda</taxon>
        <taxon>Chelicerata</taxon>
        <taxon>Arachnida</taxon>
        <taxon>Acari</taxon>
        <taxon>Acariformes</taxon>
        <taxon>Sarcoptiformes</taxon>
        <taxon>Astigmata</taxon>
        <taxon>Psoroptidia</taxon>
        <taxon>Analgoidea</taxon>
        <taxon>Pyroglyphidae</taxon>
        <taxon>Pyroglyphinae</taxon>
        <taxon>Euroglyphus</taxon>
    </lineage>
</organism>